<dbReference type="GO" id="GO:0008270">
    <property type="term" value="F:zinc ion binding"/>
    <property type="evidence" value="ECO:0007669"/>
    <property type="project" value="UniProtKB-KW"/>
</dbReference>
<accession>A0A9P0HCW5</accession>
<dbReference type="AlphaFoldDB" id="A0A9P0HCW5"/>
<dbReference type="PROSITE" id="PS00028">
    <property type="entry name" value="ZINC_FINGER_C2H2_1"/>
    <property type="match status" value="1"/>
</dbReference>
<keyword evidence="4" id="KW-1185">Reference proteome</keyword>
<feature type="domain" description="C2H2-type" evidence="2">
    <location>
        <begin position="35"/>
        <end position="63"/>
    </location>
</feature>
<keyword evidence="1" id="KW-0862">Zinc</keyword>
<dbReference type="Gene3D" id="3.30.160.60">
    <property type="entry name" value="Classic Zinc Finger"/>
    <property type="match status" value="1"/>
</dbReference>
<keyword evidence="1" id="KW-0863">Zinc-finger</keyword>
<dbReference type="InterPro" id="IPR013087">
    <property type="entry name" value="Znf_C2H2_type"/>
</dbReference>
<evidence type="ECO:0000313" key="3">
    <source>
        <dbReference type="EMBL" id="CAH1399497.1"/>
    </source>
</evidence>
<dbReference type="SUPFAM" id="SSF57667">
    <property type="entry name" value="beta-beta-alpha zinc fingers"/>
    <property type="match status" value="1"/>
</dbReference>
<reference evidence="3" key="1">
    <citation type="submission" date="2022-01" db="EMBL/GenBank/DDBJ databases">
        <authorList>
            <person name="King R."/>
        </authorList>
    </citation>
    <scope>NUCLEOTIDE SEQUENCE</scope>
</reference>
<dbReference type="EMBL" id="OV725080">
    <property type="protein sequence ID" value="CAH1399497.1"/>
    <property type="molecule type" value="Genomic_DNA"/>
</dbReference>
<sequence length="66" mass="8187">MMVRRYSCGSCNRSYKNKSTLGRHRRYECGKAPFYKCQLCQKQFYQKHHLKSHVFNRHPEFRLLRF</sequence>
<dbReference type="SMART" id="SM00355">
    <property type="entry name" value="ZnF_C2H2"/>
    <property type="match status" value="2"/>
</dbReference>
<evidence type="ECO:0000259" key="2">
    <source>
        <dbReference type="PROSITE" id="PS50157"/>
    </source>
</evidence>
<feature type="domain" description="C2H2-type" evidence="2">
    <location>
        <begin position="6"/>
        <end position="33"/>
    </location>
</feature>
<dbReference type="InterPro" id="IPR036236">
    <property type="entry name" value="Znf_C2H2_sf"/>
</dbReference>
<gene>
    <name evidence="3" type="ORF">NEZAVI_LOCUS8932</name>
</gene>
<name>A0A9P0HCW5_NEZVI</name>
<proteinExistence type="predicted"/>
<dbReference type="Pfam" id="PF00096">
    <property type="entry name" value="zf-C2H2"/>
    <property type="match status" value="2"/>
</dbReference>
<protein>
    <recommendedName>
        <fullName evidence="2">C2H2-type domain-containing protein</fullName>
    </recommendedName>
</protein>
<evidence type="ECO:0000313" key="4">
    <source>
        <dbReference type="Proteomes" id="UP001152798"/>
    </source>
</evidence>
<evidence type="ECO:0000256" key="1">
    <source>
        <dbReference type="PROSITE-ProRule" id="PRU00042"/>
    </source>
</evidence>
<keyword evidence="1" id="KW-0479">Metal-binding</keyword>
<dbReference type="Proteomes" id="UP001152798">
    <property type="component" value="Chromosome 4"/>
</dbReference>
<dbReference type="OrthoDB" id="10004641at2759"/>
<dbReference type="PROSITE" id="PS50157">
    <property type="entry name" value="ZINC_FINGER_C2H2_2"/>
    <property type="match status" value="2"/>
</dbReference>
<organism evidence="3 4">
    <name type="scientific">Nezara viridula</name>
    <name type="common">Southern green stink bug</name>
    <name type="synonym">Cimex viridulus</name>
    <dbReference type="NCBI Taxonomy" id="85310"/>
    <lineage>
        <taxon>Eukaryota</taxon>
        <taxon>Metazoa</taxon>
        <taxon>Ecdysozoa</taxon>
        <taxon>Arthropoda</taxon>
        <taxon>Hexapoda</taxon>
        <taxon>Insecta</taxon>
        <taxon>Pterygota</taxon>
        <taxon>Neoptera</taxon>
        <taxon>Paraneoptera</taxon>
        <taxon>Hemiptera</taxon>
        <taxon>Heteroptera</taxon>
        <taxon>Panheteroptera</taxon>
        <taxon>Pentatomomorpha</taxon>
        <taxon>Pentatomoidea</taxon>
        <taxon>Pentatomidae</taxon>
        <taxon>Pentatominae</taxon>
        <taxon>Nezara</taxon>
    </lineage>
</organism>